<feature type="compositionally biased region" description="Polar residues" evidence="1">
    <location>
        <begin position="19"/>
        <end position="28"/>
    </location>
</feature>
<feature type="compositionally biased region" description="Basic residues" evidence="1">
    <location>
        <begin position="97"/>
        <end position="111"/>
    </location>
</feature>
<organism evidence="2 3">
    <name type="scientific">Liparis tanakae</name>
    <name type="common">Tanaka's snailfish</name>
    <dbReference type="NCBI Taxonomy" id="230148"/>
    <lineage>
        <taxon>Eukaryota</taxon>
        <taxon>Metazoa</taxon>
        <taxon>Chordata</taxon>
        <taxon>Craniata</taxon>
        <taxon>Vertebrata</taxon>
        <taxon>Euteleostomi</taxon>
        <taxon>Actinopterygii</taxon>
        <taxon>Neopterygii</taxon>
        <taxon>Teleostei</taxon>
        <taxon>Neoteleostei</taxon>
        <taxon>Acanthomorphata</taxon>
        <taxon>Eupercaria</taxon>
        <taxon>Perciformes</taxon>
        <taxon>Cottioidei</taxon>
        <taxon>Cottales</taxon>
        <taxon>Liparidae</taxon>
        <taxon>Liparis</taxon>
    </lineage>
</organism>
<evidence type="ECO:0000313" key="3">
    <source>
        <dbReference type="Proteomes" id="UP000314294"/>
    </source>
</evidence>
<accession>A0A4Z2EZY0</accession>
<sequence length="111" mass="12358">MELLHWSPTWGPDRGDTGGTETACSSRPSKPDGAAKPRSMTRRSCRPPSPRTRRSCRTKVQDPSELTTAEPQDSSALPTPEPHTCSSVFTGEETLGHRSRRSHDRKPRLFM</sequence>
<name>A0A4Z2EZY0_9TELE</name>
<feature type="compositionally biased region" description="Polar residues" evidence="1">
    <location>
        <begin position="64"/>
        <end position="77"/>
    </location>
</feature>
<feature type="region of interest" description="Disordered" evidence="1">
    <location>
        <begin position="1"/>
        <end position="111"/>
    </location>
</feature>
<gene>
    <name evidence="2" type="ORF">EYF80_055415</name>
</gene>
<dbReference type="AlphaFoldDB" id="A0A4Z2EZY0"/>
<evidence type="ECO:0000256" key="1">
    <source>
        <dbReference type="SAM" id="MobiDB-lite"/>
    </source>
</evidence>
<comment type="caution">
    <text evidence="2">The sequence shown here is derived from an EMBL/GenBank/DDBJ whole genome shotgun (WGS) entry which is preliminary data.</text>
</comment>
<feature type="compositionally biased region" description="Basic residues" evidence="1">
    <location>
        <begin position="39"/>
        <end position="57"/>
    </location>
</feature>
<evidence type="ECO:0000313" key="2">
    <source>
        <dbReference type="EMBL" id="TNN34419.1"/>
    </source>
</evidence>
<dbReference type="EMBL" id="SRLO01001966">
    <property type="protein sequence ID" value="TNN34419.1"/>
    <property type="molecule type" value="Genomic_DNA"/>
</dbReference>
<proteinExistence type="predicted"/>
<dbReference type="Proteomes" id="UP000314294">
    <property type="component" value="Unassembled WGS sequence"/>
</dbReference>
<reference evidence="2 3" key="1">
    <citation type="submission" date="2019-03" db="EMBL/GenBank/DDBJ databases">
        <title>First draft genome of Liparis tanakae, snailfish: a comprehensive survey of snailfish specific genes.</title>
        <authorList>
            <person name="Kim W."/>
            <person name="Song I."/>
            <person name="Jeong J.-H."/>
            <person name="Kim D."/>
            <person name="Kim S."/>
            <person name="Ryu S."/>
            <person name="Song J.Y."/>
            <person name="Lee S.K."/>
        </authorList>
    </citation>
    <scope>NUCLEOTIDE SEQUENCE [LARGE SCALE GENOMIC DNA]</scope>
    <source>
        <tissue evidence="2">Muscle</tissue>
    </source>
</reference>
<keyword evidence="3" id="KW-1185">Reference proteome</keyword>
<protein>
    <submittedName>
        <fullName evidence="2">Uncharacterized protein</fullName>
    </submittedName>
</protein>